<keyword evidence="3" id="KW-1185">Reference proteome</keyword>
<dbReference type="InterPro" id="IPR041049">
    <property type="entry name" value="DUF5615"/>
</dbReference>
<feature type="domain" description="DUF5615" evidence="1">
    <location>
        <begin position="1"/>
        <end position="51"/>
    </location>
</feature>
<dbReference type="RefSeq" id="WP_200242533.1">
    <property type="nucleotide sequence ID" value="NZ_NRRY01000012.1"/>
</dbReference>
<dbReference type="EMBL" id="NRRY01000012">
    <property type="protein sequence ID" value="MBK1618611.1"/>
    <property type="molecule type" value="Genomic_DNA"/>
</dbReference>
<gene>
    <name evidence="2" type="ORF">CKO42_09225</name>
</gene>
<evidence type="ECO:0000313" key="3">
    <source>
        <dbReference type="Proteomes" id="UP001138768"/>
    </source>
</evidence>
<dbReference type="AlphaFoldDB" id="A0A9X0W882"/>
<sequence>MRILCDVHIPYRLVSWLRERGVDATHMNRVLDGSETPDSAIATFVDANDRVRDRPAAADSIRARWRRIRMIPTRLCLYLNQSQHSLRARLGAIDNDQLEERSLRPPAVVNPSLVMQISNSGDDFA</sequence>
<evidence type="ECO:0000259" key="1">
    <source>
        <dbReference type="Pfam" id="PF18480"/>
    </source>
</evidence>
<proteinExistence type="predicted"/>
<accession>A0A9X0W882</accession>
<reference evidence="2 3" key="1">
    <citation type="journal article" date="2020" name="Microorganisms">
        <title>Osmotic Adaptation and Compatible Solute Biosynthesis of Phototrophic Bacteria as Revealed from Genome Analyses.</title>
        <authorList>
            <person name="Imhoff J.F."/>
            <person name="Rahn T."/>
            <person name="Kunzel S."/>
            <person name="Keller A."/>
            <person name="Neulinger S.C."/>
        </authorList>
    </citation>
    <scope>NUCLEOTIDE SEQUENCE [LARGE SCALE GENOMIC DNA]</scope>
    <source>
        <strain evidence="2 3">DSM 25653</strain>
    </source>
</reference>
<protein>
    <recommendedName>
        <fullName evidence="1">DUF5615 domain-containing protein</fullName>
    </recommendedName>
</protein>
<name>A0A9X0W882_9GAMM</name>
<evidence type="ECO:0000313" key="2">
    <source>
        <dbReference type="EMBL" id="MBK1618611.1"/>
    </source>
</evidence>
<organism evidence="2 3">
    <name type="scientific">Lamprobacter modestohalophilus</name>
    <dbReference type="NCBI Taxonomy" id="1064514"/>
    <lineage>
        <taxon>Bacteria</taxon>
        <taxon>Pseudomonadati</taxon>
        <taxon>Pseudomonadota</taxon>
        <taxon>Gammaproteobacteria</taxon>
        <taxon>Chromatiales</taxon>
        <taxon>Chromatiaceae</taxon>
        <taxon>Lamprobacter</taxon>
    </lineage>
</organism>
<dbReference type="Pfam" id="PF18480">
    <property type="entry name" value="DUF5615"/>
    <property type="match status" value="1"/>
</dbReference>
<comment type="caution">
    <text evidence="2">The sequence shown here is derived from an EMBL/GenBank/DDBJ whole genome shotgun (WGS) entry which is preliminary data.</text>
</comment>
<dbReference type="Proteomes" id="UP001138768">
    <property type="component" value="Unassembled WGS sequence"/>
</dbReference>